<feature type="transmembrane region" description="Helical" evidence="5">
    <location>
        <begin position="333"/>
        <end position="356"/>
    </location>
</feature>
<dbReference type="GO" id="GO:0005886">
    <property type="term" value="C:plasma membrane"/>
    <property type="evidence" value="ECO:0007669"/>
    <property type="project" value="UniProtKB-SubCell"/>
</dbReference>
<accession>A0A7D4UAE0</accession>
<feature type="transmembrane region" description="Helical" evidence="5">
    <location>
        <begin position="368"/>
        <end position="386"/>
    </location>
</feature>
<reference evidence="7 8" key="1">
    <citation type="submission" date="2020-05" db="EMBL/GenBank/DDBJ databases">
        <title>Strain PA2F3 complete genome.</title>
        <authorList>
            <person name="Kim Y.-S."/>
            <person name="Kim S.-J."/>
            <person name="Jung H.-k."/>
            <person name="Kim S.-E."/>
            <person name="Kim K.-H."/>
        </authorList>
    </citation>
    <scope>NUCLEOTIDE SEQUENCE [LARGE SCALE GENOMIC DNA]</scope>
    <source>
        <strain evidence="7 8">PA2F3</strain>
    </source>
</reference>
<evidence type="ECO:0000313" key="8">
    <source>
        <dbReference type="Proteomes" id="UP000502498"/>
    </source>
</evidence>
<keyword evidence="3 5" id="KW-1133">Transmembrane helix</keyword>
<evidence type="ECO:0000313" key="7">
    <source>
        <dbReference type="EMBL" id="QKJ18363.1"/>
    </source>
</evidence>
<dbReference type="PROSITE" id="PS50850">
    <property type="entry name" value="MFS"/>
    <property type="match status" value="1"/>
</dbReference>
<comment type="subcellular location">
    <subcellularLocation>
        <location evidence="1">Cell membrane</location>
        <topology evidence="1">Multi-pass membrane protein</topology>
    </subcellularLocation>
</comment>
<feature type="domain" description="Major facilitator superfamily (MFS) profile" evidence="6">
    <location>
        <begin position="64"/>
        <end position="481"/>
    </location>
</feature>
<organism evidence="7 8">
    <name type="scientific">Microbacterium hominis</name>
    <dbReference type="NCBI Taxonomy" id="162426"/>
    <lineage>
        <taxon>Bacteria</taxon>
        <taxon>Bacillati</taxon>
        <taxon>Actinomycetota</taxon>
        <taxon>Actinomycetes</taxon>
        <taxon>Micrococcales</taxon>
        <taxon>Microbacteriaceae</taxon>
        <taxon>Microbacterium</taxon>
    </lineage>
</organism>
<dbReference type="Gene3D" id="1.20.1250.20">
    <property type="entry name" value="MFS general substrate transporter like domains"/>
    <property type="match status" value="2"/>
</dbReference>
<dbReference type="PANTHER" id="PTHR23528">
    <property type="match status" value="1"/>
</dbReference>
<name>A0A7D4UAE0_9MICO</name>
<evidence type="ECO:0000256" key="1">
    <source>
        <dbReference type="ARBA" id="ARBA00004651"/>
    </source>
</evidence>
<sequence length="481" mass="50890">MSTTETPRPGVAAKGEVVVDPAEPGTSTVLIKGLRSRRYLTWFTIVTIASTAIWGATSILLANQVQMLEFGNWFSGADADVDLQQLTLLKQQIDSGLATATPEQTRQLEILAGFDSARAQSLSVIASVGVVLTMLIQPLVGVASDRTRTRWGRRAPWILFGTLAGAALLVAVRFAPSVAILAVVWMLAQAVINSGIGPLNATVADRMPENRRGTASALGGFGNFFGGVVGGVSAGALFAVLGLDIYFVIAAFLAFAGVMFVIFARDDSSKDLAVEPFHWRSFLVGFTIALRSRNFRWVWVARILLTFGYAVSTALSLYMMQSYVRPALSAIEATQMAALLALVGVPFLITAVLVAGKLSDKLQQRRSFVIFSSLLMALSMTIPIISPTLPALFIQAVVAGIAFGTYLPVDQALFIDVLPDQKAAGRDLGVAAMGSNLGQALGPVIAGAIVAITGGYLGVWVAAFVLVLLAGILIFPLKGIK</sequence>
<dbReference type="PANTHER" id="PTHR23528:SF1">
    <property type="entry name" value="MAJOR FACILITATOR SUPERFAMILY (MFS) PROFILE DOMAIN-CONTAINING PROTEIN"/>
    <property type="match status" value="1"/>
</dbReference>
<feature type="transmembrane region" description="Helical" evidence="5">
    <location>
        <begin position="458"/>
        <end position="477"/>
    </location>
</feature>
<evidence type="ECO:0000256" key="2">
    <source>
        <dbReference type="ARBA" id="ARBA00022692"/>
    </source>
</evidence>
<evidence type="ECO:0000256" key="5">
    <source>
        <dbReference type="SAM" id="Phobius"/>
    </source>
</evidence>
<dbReference type="SUPFAM" id="SSF103473">
    <property type="entry name" value="MFS general substrate transporter"/>
    <property type="match status" value="1"/>
</dbReference>
<feature type="transmembrane region" description="Helical" evidence="5">
    <location>
        <begin position="430"/>
        <end position="452"/>
    </location>
</feature>
<feature type="transmembrane region" description="Helical" evidence="5">
    <location>
        <begin position="39"/>
        <end position="62"/>
    </location>
</feature>
<feature type="transmembrane region" description="Helical" evidence="5">
    <location>
        <begin position="178"/>
        <end position="196"/>
    </location>
</feature>
<dbReference type="Pfam" id="PF13347">
    <property type="entry name" value="MFS_2"/>
    <property type="match status" value="1"/>
</dbReference>
<feature type="transmembrane region" description="Helical" evidence="5">
    <location>
        <begin position="392"/>
        <end position="409"/>
    </location>
</feature>
<gene>
    <name evidence="7" type="ORF">HQM25_02410</name>
</gene>
<proteinExistence type="predicted"/>
<evidence type="ECO:0000259" key="6">
    <source>
        <dbReference type="PROSITE" id="PS50850"/>
    </source>
</evidence>
<dbReference type="InterPro" id="IPR036259">
    <property type="entry name" value="MFS_trans_sf"/>
</dbReference>
<feature type="transmembrane region" description="Helical" evidence="5">
    <location>
        <begin position="155"/>
        <end position="172"/>
    </location>
</feature>
<feature type="transmembrane region" description="Helical" evidence="5">
    <location>
        <begin position="245"/>
        <end position="264"/>
    </location>
</feature>
<keyword evidence="4 5" id="KW-0472">Membrane</keyword>
<feature type="transmembrane region" description="Helical" evidence="5">
    <location>
        <begin position="217"/>
        <end position="239"/>
    </location>
</feature>
<dbReference type="EMBL" id="CP054038">
    <property type="protein sequence ID" value="QKJ18363.1"/>
    <property type="molecule type" value="Genomic_DNA"/>
</dbReference>
<evidence type="ECO:0000256" key="3">
    <source>
        <dbReference type="ARBA" id="ARBA00022989"/>
    </source>
</evidence>
<dbReference type="GO" id="GO:0022857">
    <property type="term" value="F:transmembrane transporter activity"/>
    <property type="evidence" value="ECO:0007669"/>
    <property type="project" value="InterPro"/>
</dbReference>
<keyword evidence="2 5" id="KW-0812">Transmembrane</keyword>
<feature type="transmembrane region" description="Helical" evidence="5">
    <location>
        <begin position="122"/>
        <end position="143"/>
    </location>
</feature>
<dbReference type="InterPro" id="IPR020846">
    <property type="entry name" value="MFS_dom"/>
</dbReference>
<dbReference type="Proteomes" id="UP000502498">
    <property type="component" value="Chromosome"/>
</dbReference>
<protein>
    <submittedName>
        <fullName evidence="7">MFS transporter</fullName>
    </submittedName>
</protein>
<dbReference type="AlphaFoldDB" id="A0A7D4UAE0"/>
<dbReference type="RefSeq" id="WP_172988777.1">
    <property type="nucleotide sequence ID" value="NZ_CP054038.1"/>
</dbReference>
<evidence type="ECO:0000256" key="4">
    <source>
        <dbReference type="ARBA" id="ARBA00023136"/>
    </source>
</evidence>
<feature type="transmembrane region" description="Helical" evidence="5">
    <location>
        <begin position="299"/>
        <end position="321"/>
    </location>
</feature>